<name>A0A6G6D027_9PSEU</name>
<dbReference type="Pfam" id="PF00550">
    <property type="entry name" value="PP-binding"/>
    <property type="match status" value="2"/>
</dbReference>
<dbReference type="FunFam" id="1.10.1200.10:FF:000016">
    <property type="entry name" value="Non-ribosomal peptide synthase"/>
    <property type="match status" value="1"/>
</dbReference>
<evidence type="ECO:0000256" key="1">
    <source>
        <dbReference type="ARBA" id="ARBA00001957"/>
    </source>
</evidence>
<dbReference type="Pfam" id="PF00501">
    <property type="entry name" value="AMP-binding"/>
    <property type="match status" value="3"/>
</dbReference>
<dbReference type="Gene3D" id="3.30.559.10">
    <property type="entry name" value="Chloramphenicol acetyltransferase-like domain"/>
    <property type="match status" value="3"/>
</dbReference>
<dbReference type="GO" id="GO:0043041">
    <property type="term" value="P:amino acid activation for nonribosomal peptide biosynthetic process"/>
    <property type="evidence" value="ECO:0007669"/>
    <property type="project" value="TreeGrafter"/>
</dbReference>
<dbReference type="InterPro" id="IPR020806">
    <property type="entry name" value="PKS_PP-bd"/>
</dbReference>
<dbReference type="Gene3D" id="1.10.1200.10">
    <property type="entry name" value="ACP-like"/>
    <property type="match status" value="2"/>
</dbReference>
<dbReference type="InterPro" id="IPR042099">
    <property type="entry name" value="ANL_N_sf"/>
</dbReference>
<evidence type="ECO:0000256" key="2">
    <source>
        <dbReference type="ARBA" id="ARBA00022450"/>
    </source>
</evidence>
<dbReference type="SUPFAM" id="SSF56801">
    <property type="entry name" value="Acetyl-CoA synthetase-like"/>
    <property type="match status" value="2"/>
</dbReference>
<gene>
    <name evidence="5" type="primary">SidAB-4</name>
</gene>
<sequence>MSDLAARKRELLRRRLAEAGLASTGQIPKADRENDLPLSSAQSRMWFLQQLEPGTAAYNVCLAIELRGDLDRPALHRSFQRLVERHEILRTRYVPGADGEPRQVVDPFAVVTMAETDLRGLPAEQRGTAAESAARAESAHGFDLTAEHSLRLKLLRRADDDHVLVLTVHHIAWDGFTFNALSRDLSALYREDTTGHPAGLEPLPVQYADFACWQRKTFTDDRLAKDLDYWRGALDPMPDNLPLPTDFPRPAVRSSRGDRRVRRFDPAVTERIAGFAHERGVTPFMVVFAGYAALLHRYTGATDVPVGSASMNRDAGEVERLIGNFGNTLVLRADLTGQPSFAELVARVQRVCTAGYAHQDLPFDLLVERLRPPRTAGRSVLFDVMLLFLAQGLQGFDLPGVEANWRTVHNDTTQFDLALEVFLTGGEMRIEATYSTDLYAAATVEQFLAHLEMLLQQALAAPDTAVSQLEYHSTPGLAGPVEKVPSTTLAELFAAQASRTPDAEAVRFEGTSLTYAELDTRATALAGQLAAAGVRADQIVGIRQDRSLELIISLLAVHKAGGAYLPLDPSYPSERLDFMIQDANPVLVLPTPLDAGTRVTAARPDNAAYVIYTSGSTGRPKGVVVTHRSIVNRLLWMQHEYGLAAQDRVLQKTPSSFDVSVWEFFWPLITGATLVLAKPDGHKDPDYLARLITEEAITTVHFVPSMLRAYGDRPLPKRVITSGEALPDDLARPGIHNLYGPTEAAVDVTHHTVTDHVAIGRPVWNTQLHVLDRNLQPVPPSVEGELYLGGVQLARGYLNRPSLTASRFVAAPNGQRLYRTGDLVKRDPDGILHYLGRTDHQVKLRGIRIELGEVEAALTALPGIESAVVVLRPEKQQLVAYVVGDATGVRVQLAKTLPDHLVPSVLVELDALPLSPSGKLDRRALPEPIAEVTDDAPGTEREQALAGLFADLLGLDRVGVRDDFFALGGHSLLAAKLVSRVRAELDAELSIGTVFDTPTVARLAALLDDSGRQRPALTPMPRPRRLPLSFAQQRLWFLYRLEGASATYNVPFAIRLDGPLDLDALRAALSDVVGRHEVLRTVYPEFEGKPYQQVLDWTPTLGSGGTLREAAQRKFELDREPPFAAQLIREGETHVLSLLTHHIGSDGWSTERLVADLTTAYTARCAGRRPDWPPLPVQYADYVLWQRDLLGNHDDPDSLLATQLAYWREALADLPAEIQLPTDRPRPANATFAGDAVRFRLGAETLAAVRSLARETGSTVFMTVQAALAALLGALGAGDDIPLGSPVAGRTDDALDGLVGFFVNTLVLRTDLTGDPTFRQLVDRVRGADLAAFGHQDLPFERIVEAVNPARSLGRHPLFQVMLAYQRANRDAAPFGRASLREEHVGFYPARTDLSWHLFEREDGIDGWLVYARDLFDHSTVDDIAARFVRYLSALTAEPDRPLSATAVLAEDERIQEFPTADVPDTTLAELFAAQVARTPNAEAVRFEGTSLTYAELDTRATVLAGKLAAAGVGPDRIVGIRQDRSLDLIVSLLAVHKAGGAYLPLDPSYPAERLAFMIQDANPVVVLPATLEETAHTTEAGPDNAAYVIYTSGSTGHPKGVVVTHRSIVNRLLWMQHEYGLTAQDRVLQKTPSSFDVSVWEFFWPFITGATLVLAKPDGHKDPDYLAQLIETEAITTVHFVPSMLRAYGDRPLPRRVITSGEALPAEIARPGMHNLYGPTETAVDVTHHTVTDHVAIGRPVWNTETHVLDRLFRPVPPGVPGELYLGGVQLARGYLNRPSLTASRFVAAPNGQRLYRTGDLVKRDPDGILHYLGRTDHQVKLRGIRIELGEIEAALAAEDGVEAAAAVVRDDRLIGYVVGTAPDLRAKLPEHLVPAAIVELPELPLTANGKLDRKALPDPDFQSRTGTAKPSTERERLLCALFAETLKLPEVGVHDSFFELGGDSIVSVQLVSRARKAGITVTPRQVFEHRTPAGLAAAGDFAVHADHPYGRVPPMPIMRFRGLFQAMLVTAPPGLTEPGLVRTVQAVLDRHDVLRARWDGETLVVPQESFAAKEIVARATGSLDDELLAARDRLSDDQLVQVVRFPGRVLIVADHLVVDGVSWRILLDDLAEAWQGRELVRTGTSYRRWSELLREQDRSAERELWQRILDGADPVLPLTDAVPEHTECTVPLPGGDVQQALLTALGRALGRDNAVVAVEGHGREGQIAAGVDLSATVGWFTTVFPVRANDSLHDLPDHGLGYGLLRPLGLPEPTIVLNYLGRVDTGDGTPWTVAPEAPMLRVPPRPGRAGDWALEINAAAVDGGLRIALTGQTDVRALAARLRDALADGGPALDLSLVDVSQDDIDEFEEELGTW</sequence>
<dbReference type="Pfam" id="PF13193">
    <property type="entry name" value="AMP-binding_C"/>
    <property type="match status" value="1"/>
</dbReference>
<dbReference type="CDD" id="cd17646">
    <property type="entry name" value="A_NRPS_AB3403-like"/>
    <property type="match status" value="2"/>
</dbReference>
<protein>
    <submittedName>
        <fullName evidence="5">Non-ribosomal peptide synthetase</fullName>
    </submittedName>
</protein>
<dbReference type="InterPro" id="IPR025110">
    <property type="entry name" value="AMP-bd_C"/>
</dbReference>
<accession>A0A6G6D027</accession>
<keyword evidence="3" id="KW-0597">Phosphoprotein</keyword>
<dbReference type="PANTHER" id="PTHR45527">
    <property type="entry name" value="NONRIBOSOMAL PEPTIDE SYNTHETASE"/>
    <property type="match status" value="1"/>
</dbReference>
<dbReference type="PANTHER" id="PTHR45527:SF1">
    <property type="entry name" value="FATTY ACID SYNTHASE"/>
    <property type="match status" value="1"/>
</dbReference>
<dbReference type="SMART" id="SM00823">
    <property type="entry name" value="PKS_PP"/>
    <property type="match status" value="2"/>
</dbReference>
<dbReference type="GO" id="GO:0044550">
    <property type="term" value="P:secondary metabolite biosynthetic process"/>
    <property type="evidence" value="ECO:0007669"/>
    <property type="project" value="TreeGrafter"/>
</dbReference>
<comment type="cofactor">
    <cofactor evidence="1">
        <name>pantetheine 4'-phosphate</name>
        <dbReference type="ChEBI" id="CHEBI:47942"/>
    </cofactor>
</comment>
<dbReference type="PROSITE" id="PS50075">
    <property type="entry name" value="CARRIER"/>
    <property type="match status" value="2"/>
</dbReference>
<dbReference type="InterPro" id="IPR010071">
    <property type="entry name" value="AA_adenyl_dom"/>
</dbReference>
<dbReference type="PROSITE" id="PS00012">
    <property type="entry name" value="PHOSPHOPANTETHEINE"/>
    <property type="match status" value="2"/>
</dbReference>
<dbReference type="InterPro" id="IPR023213">
    <property type="entry name" value="CAT-like_dom_sf"/>
</dbReference>
<dbReference type="GO" id="GO:0031177">
    <property type="term" value="F:phosphopantetheine binding"/>
    <property type="evidence" value="ECO:0007669"/>
    <property type="project" value="InterPro"/>
</dbReference>
<dbReference type="InterPro" id="IPR045851">
    <property type="entry name" value="AMP-bd_C_sf"/>
</dbReference>
<dbReference type="GO" id="GO:0008610">
    <property type="term" value="P:lipid biosynthetic process"/>
    <property type="evidence" value="ECO:0007669"/>
    <property type="project" value="UniProtKB-ARBA"/>
</dbReference>
<feature type="domain" description="Carrier" evidence="4">
    <location>
        <begin position="936"/>
        <end position="1011"/>
    </location>
</feature>
<organism evidence="5">
    <name type="scientific">Amycolatopsis benzoatilytica</name>
    <dbReference type="NCBI Taxonomy" id="346045"/>
    <lineage>
        <taxon>Bacteria</taxon>
        <taxon>Bacillati</taxon>
        <taxon>Actinomycetota</taxon>
        <taxon>Actinomycetes</taxon>
        <taxon>Pseudonocardiales</taxon>
        <taxon>Pseudonocardiaceae</taxon>
        <taxon>Amycolatopsis</taxon>
    </lineage>
</organism>
<dbReference type="CDD" id="cd19531">
    <property type="entry name" value="LCL_NRPS-like"/>
    <property type="match status" value="1"/>
</dbReference>
<dbReference type="CDD" id="cd19540">
    <property type="entry name" value="LCL_NRPS-like"/>
    <property type="match status" value="1"/>
</dbReference>
<dbReference type="InterPro" id="IPR006162">
    <property type="entry name" value="Ppantetheine_attach_site"/>
</dbReference>
<dbReference type="Gene3D" id="3.30.559.30">
    <property type="entry name" value="Nonribosomal peptide synthetase, condensation domain"/>
    <property type="match status" value="3"/>
</dbReference>
<dbReference type="InterPro" id="IPR001242">
    <property type="entry name" value="Condensation_dom"/>
</dbReference>
<evidence type="ECO:0000256" key="3">
    <source>
        <dbReference type="ARBA" id="ARBA00022553"/>
    </source>
</evidence>
<dbReference type="EMBL" id="MT001875">
    <property type="protein sequence ID" value="QIE08754.1"/>
    <property type="molecule type" value="Genomic_DNA"/>
</dbReference>
<dbReference type="Gene3D" id="3.40.50.12780">
    <property type="entry name" value="N-terminal domain of ligase-like"/>
    <property type="match status" value="2"/>
</dbReference>
<keyword evidence="2" id="KW-0596">Phosphopantetheine</keyword>
<dbReference type="NCBIfam" id="TIGR01733">
    <property type="entry name" value="AA-adenyl-dom"/>
    <property type="match status" value="2"/>
</dbReference>
<dbReference type="SUPFAM" id="SSF52777">
    <property type="entry name" value="CoA-dependent acyltransferases"/>
    <property type="match status" value="6"/>
</dbReference>
<feature type="domain" description="Carrier" evidence="4">
    <location>
        <begin position="1911"/>
        <end position="1985"/>
    </location>
</feature>
<dbReference type="Gene3D" id="3.30.300.30">
    <property type="match status" value="2"/>
</dbReference>
<dbReference type="FunFam" id="1.10.1200.10:FF:000005">
    <property type="entry name" value="Nonribosomal peptide synthetase 1"/>
    <property type="match status" value="1"/>
</dbReference>
<dbReference type="Pfam" id="PF00668">
    <property type="entry name" value="Condensation"/>
    <property type="match status" value="3"/>
</dbReference>
<dbReference type="GO" id="GO:0005829">
    <property type="term" value="C:cytosol"/>
    <property type="evidence" value="ECO:0007669"/>
    <property type="project" value="TreeGrafter"/>
</dbReference>
<reference evidence="5" key="1">
    <citation type="submission" date="2020-01" db="EMBL/GenBank/DDBJ databases">
        <title>A Genome Mining Plus Mutasynthesis Strategy Identifies Amychelin Siderophores with Anti-Infection Activity Against Pseudomonas aeruginosa.</title>
        <authorList>
            <person name="Xie F."/>
            <person name="Dai S."/>
            <person name="Zhao Y."/>
            <person name="Huang P."/>
            <person name="Yu S."/>
            <person name="Wang Q."/>
            <person name="Ji Z."/>
            <person name="Alterovitz G."/>
            <person name="Ren B."/>
            <person name="Zhang Q."/>
            <person name="Ausubel F."/>
            <person name="Song F."/>
            <person name="Liu X."/>
            <person name="Dai H."/>
            <person name="Zhang L."/>
        </authorList>
    </citation>
    <scope>NUCLEOTIDE SEQUENCE</scope>
    <source>
        <strain evidence="5">AK 16 65</strain>
    </source>
</reference>
<dbReference type="PROSITE" id="PS00455">
    <property type="entry name" value="AMP_BINDING"/>
    <property type="match status" value="2"/>
</dbReference>
<dbReference type="InterPro" id="IPR000873">
    <property type="entry name" value="AMP-dep_synth/lig_dom"/>
</dbReference>
<dbReference type="InterPro" id="IPR036736">
    <property type="entry name" value="ACP-like_sf"/>
</dbReference>
<dbReference type="FunFam" id="3.40.50.12780:FF:000012">
    <property type="entry name" value="Non-ribosomal peptide synthetase"/>
    <property type="match status" value="2"/>
</dbReference>
<evidence type="ECO:0000313" key="5">
    <source>
        <dbReference type="EMBL" id="QIE08754.1"/>
    </source>
</evidence>
<dbReference type="GO" id="GO:0003824">
    <property type="term" value="F:catalytic activity"/>
    <property type="evidence" value="ECO:0007669"/>
    <property type="project" value="InterPro"/>
</dbReference>
<evidence type="ECO:0000259" key="4">
    <source>
        <dbReference type="PROSITE" id="PS50075"/>
    </source>
</evidence>
<dbReference type="GO" id="GO:0072330">
    <property type="term" value="P:monocarboxylic acid biosynthetic process"/>
    <property type="evidence" value="ECO:0007669"/>
    <property type="project" value="UniProtKB-ARBA"/>
</dbReference>
<dbReference type="SUPFAM" id="SSF47336">
    <property type="entry name" value="ACP-like"/>
    <property type="match status" value="2"/>
</dbReference>
<proteinExistence type="predicted"/>
<dbReference type="InterPro" id="IPR009081">
    <property type="entry name" value="PP-bd_ACP"/>
</dbReference>
<dbReference type="InterPro" id="IPR020845">
    <property type="entry name" value="AMP-binding_CS"/>
</dbReference>